<reference evidence="23" key="1">
    <citation type="submission" date="2020-11" db="EMBL/GenBank/DDBJ databases">
        <authorList>
            <person name="Tran Van P."/>
        </authorList>
    </citation>
    <scope>NUCLEOTIDE SEQUENCE</scope>
</reference>
<keyword evidence="15" id="KW-0464">Manganese</keyword>
<comment type="pathway">
    <text evidence="3">Protein modification; protein glycosylation.</text>
</comment>
<dbReference type="PANTHER" id="PTHR46420:SF1">
    <property type="entry name" value="BETA-1,4-GLUCURONYLTRANSFERASE 1"/>
    <property type="match status" value="1"/>
</dbReference>
<evidence type="ECO:0000256" key="18">
    <source>
        <dbReference type="ARBA" id="ARBA00032181"/>
    </source>
</evidence>
<dbReference type="PANTHER" id="PTHR46420">
    <property type="entry name" value="BETA-1,4-GLUCURONYLTRANSFERASE 1"/>
    <property type="match status" value="1"/>
</dbReference>
<keyword evidence="9" id="KW-0479">Metal-binding</keyword>
<evidence type="ECO:0000256" key="21">
    <source>
        <dbReference type="SAM" id="MobiDB-lite"/>
    </source>
</evidence>
<keyword evidence="13 22" id="KW-0472">Membrane</keyword>
<evidence type="ECO:0000256" key="15">
    <source>
        <dbReference type="ARBA" id="ARBA00023211"/>
    </source>
</evidence>
<keyword evidence="11 22" id="KW-1133">Transmembrane helix</keyword>
<dbReference type="GO" id="GO:0046872">
    <property type="term" value="F:metal ion binding"/>
    <property type="evidence" value="ECO:0007669"/>
    <property type="project" value="UniProtKB-KW"/>
</dbReference>
<evidence type="ECO:0000313" key="24">
    <source>
        <dbReference type="Proteomes" id="UP000677054"/>
    </source>
</evidence>
<comment type="similarity">
    <text evidence="4">Belongs to the glycosyltransferase 49 family.</text>
</comment>
<dbReference type="UniPathway" id="UPA00378"/>
<evidence type="ECO:0000256" key="10">
    <source>
        <dbReference type="ARBA" id="ARBA00022968"/>
    </source>
</evidence>
<evidence type="ECO:0000256" key="8">
    <source>
        <dbReference type="ARBA" id="ARBA00022692"/>
    </source>
</evidence>
<evidence type="ECO:0000256" key="11">
    <source>
        <dbReference type="ARBA" id="ARBA00022989"/>
    </source>
</evidence>
<dbReference type="EMBL" id="CAJPEV010000689">
    <property type="protein sequence ID" value="CAG0887657.1"/>
    <property type="molecule type" value="Genomic_DNA"/>
</dbReference>
<evidence type="ECO:0000256" key="4">
    <source>
        <dbReference type="ARBA" id="ARBA00008539"/>
    </source>
</evidence>
<keyword evidence="14" id="KW-0325">Glycoprotein</keyword>
<evidence type="ECO:0000256" key="13">
    <source>
        <dbReference type="ARBA" id="ARBA00023136"/>
    </source>
</evidence>
<keyword evidence="24" id="KW-1185">Reference proteome</keyword>
<evidence type="ECO:0000256" key="6">
    <source>
        <dbReference type="ARBA" id="ARBA00022676"/>
    </source>
</evidence>
<keyword evidence="12" id="KW-0333">Golgi apparatus</keyword>
<evidence type="ECO:0000256" key="5">
    <source>
        <dbReference type="ARBA" id="ARBA00017962"/>
    </source>
</evidence>
<organism evidence="23">
    <name type="scientific">Darwinula stevensoni</name>
    <dbReference type="NCBI Taxonomy" id="69355"/>
    <lineage>
        <taxon>Eukaryota</taxon>
        <taxon>Metazoa</taxon>
        <taxon>Ecdysozoa</taxon>
        <taxon>Arthropoda</taxon>
        <taxon>Crustacea</taxon>
        <taxon>Oligostraca</taxon>
        <taxon>Ostracoda</taxon>
        <taxon>Podocopa</taxon>
        <taxon>Podocopida</taxon>
        <taxon>Darwinulocopina</taxon>
        <taxon>Darwinuloidea</taxon>
        <taxon>Darwinulidae</taxon>
        <taxon>Darwinula</taxon>
    </lineage>
</organism>
<evidence type="ECO:0000256" key="7">
    <source>
        <dbReference type="ARBA" id="ARBA00022679"/>
    </source>
</evidence>
<dbReference type="InterPro" id="IPR043189">
    <property type="entry name" value="B4GAT1"/>
</dbReference>
<evidence type="ECO:0000256" key="20">
    <source>
        <dbReference type="ARBA" id="ARBA00047852"/>
    </source>
</evidence>
<dbReference type="GO" id="GO:0015020">
    <property type="term" value="F:glucuronosyltransferase activity"/>
    <property type="evidence" value="ECO:0007669"/>
    <property type="project" value="InterPro"/>
</dbReference>
<keyword evidence="8 22" id="KW-0812">Transmembrane</keyword>
<dbReference type="AlphaFoldDB" id="A0A7R9A3D2"/>
<protein>
    <recommendedName>
        <fullName evidence="5">Beta-1,4-glucuronyltransferase 1</fullName>
    </recommendedName>
    <alternativeName>
        <fullName evidence="16">I-beta-1,3-N-acetylglucosaminyltransferase</fullName>
    </alternativeName>
    <alternativeName>
        <fullName evidence="19">N-acetyllactosaminide beta-1,3-N-acetylglucosaminyltransferase</fullName>
    </alternativeName>
    <alternativeName>
        <fullName evidence="17">Poly-N-acetyllactosamine extension enzyme</fullName>
    </alternativeName>
    <alternativeName>
        <fullName evidence="18">UDP-GlcNAc:betaGal beta-1,3-N-acetylglucosaminyltransferase 1</fullName>
    </alternativeName>
</protein>
<evidence type="ECO:0000256" key="9">
    <source>
        <dbReference type="ARBA" id="ARBA00022723"/>
    </source>
</evidence>
<evidence type="ECO:0000256" key="16">
    <source>
        <dbReference type="ARBA" id="ARBA00030723"/>
    </source>
</evidence>
<proteinExistence type="inferred from homology"/>
<keyword evidence="6" id="KW-0328">Glycosyltransferase</keyword>
<feature type="region of interest" description="Disordered" evidence="21">
    <location>
        <begin position="512"/>
        <end position="531"/>
    </location>
</feature>
<dbReference type="EMBL" id="LR900206">
    <property type="protein sequence ID" value="CAD7244698.1"/>
    <property type="molecule type" value="Genomic_DNA"/>
</dbReference>
<dbReference type="Pfam" id="PF13896">
    <property type="entry name" value="Glyco_transf_49"/>
    <property type="match status" value="1"/>
</dbReference>
<evidence type="ECO:0000313" key="23">
    <source>
        <dbReference type="EMBL" id="CAD7244698.1"/>
    </source>
</evidence>
<evidence type="ECO:0000256" key="12">
    <source>
        <dbReference type="ARBA" id="ARBA00023034"/>
    </source>
</evidence>
<evidence type="ECO:0000256" key="17">
    <source>
        <dbReference type="ARBA" id="ARBA00032175"/>
    </source>
</evidence>
<dbReference type="GO" id="GO:0000139">
    <property type="term" value="C:Golgi membrane"/>
    <property type="evidence" value="ECO:0007669"/>
    <property type="project" value="UniProtKB-SubCell"/>
</dbReference>
<comment type="cofactor">
    <cofactor evidence="1">
        <name>Mn(2+)</name>
        <dbReference type="ChEBI" id="CHEBI:29035"/>
    </cofactor>
</comment>
<dbReference type="Proteomes" id="UP000677054">
    <property type="component" value="Unassembled WGS sequence"/>
</dbReference>
<comment type="subcellular location">
    <subcellularLocation>
        <location evidence="2">Golgi apparatus membrane</location>
        <topology evidence="2">Single-pass type II membrane protein</topology>
    </subcellularLocation>
</comment>
<evidence type="ECO:0000256" key="22">
    <source>
        <dbReference type="SAM" id="Phobius"/>
    </source>
</evidence>
<evidence type="ECO:0000256" key="19">
    <source>
        <dbReference type="ARBA" id="ARBA00033291"/>
    </source>
</evidence>
<sequence length="862" mass="95679">MEIQISTKSMKIRQYLIVVFKILIVLVFLALNLDLSFSYFAWWHSSSFSPLIEPVGLERLKVLYPRMVLDERQDYGVLENLVPASNLNAKSEDDITCVTHSSIDHLHRVVPLVQAWQGLVSLAVFVSTQANMNITLKVIACLREEHPQVSQNVTFHLVFPVRQMANNSDIRIDDKLSCQVLLETVSRMEDRENNFNRPDVDYPHNLLRNVGRRAARTEFVFVIDVDLIPCPGMRGKFVQFAQRERLFSREMAKHKIAYVVPVFEAVSGLPNTRNKSELLRLWDEGKIRPFYSNTRSIVVQFNTDFQRWRKLTKKEEISVGYEIPWKPAYEPYLITRNSAPFFDERFRQFGWDRASHLERAPNATETAFCLCSAGAKGMNAPGLEHRDGMHLARGTGRVRGIYETGDSEATTEDPPCTCCHPCIHLPRLRPSLGCIPRTVSRRFVEMASAKLSLQLMIAFGFGHVLNDLCAAMWFTYLLPFLHFVPGSEEKEAGLLTLVGQVADALATPVPGLPVDSLGPSGRPETADGGRRGTSSLGWAVVQISHLSLIPLLTSCKDQRTELNAIRYAFTSNIAVHAISRIILGMSTERRLSRRSGLFFGVYLPPVPQEYLKVPQETLMLPDLKIPDSREPGSRPSRNVLRRVLRLARPRATQRAIRTEVSKAWKFERERPHLWTHPEQVSYGMDAGLGPTGCAWIPGGGGRFYETREIYGVASLLGAAASILLVTSLSVAADLIGRGKGGKGGRGGQGGFVYGAMSFVDKLASGRRHRGHSVLQPEAVRVAGATEEGERGASVYAKNVSVGGCGGAAVLGLVATLSLRRSLHFACFLRPIEQVGWLPHGASANGFEEILDALGSRLWGSGG</sequence>
<evidence type="ECO:0000256" key="2">
    <source>
        <dbReference type="ARBA" id="ARBA00004323"/>
    </source>
</evidence>
<evidence type="ECO:0000256" key="1">
    <source>
        <dbReference type="ARBA" id="ARBA00001936"/>
    </source>
</evidence>
<comment type="catalytic activity">
    <reaction evidence="20">
        <text>3-O-[beta-D-Xyl-(1-&gt;4)-Rib-ol-P-Rib-ol-P-3-beta-D-GalNAc-(1-&gt;3)-beta-D-GlcNAc-(1-&gt;4)-(O-6-P-alpha-D-Man)]-Thr-[protein] + UDP-alpha-D-glucuronate = 3-O-[beta-D-GlcA-(1-&gt;3)-beta-D-Xyl-(1-&gt;4)-Rib-ol-P-Rib-ol-P-3-beta-D-GalNAc-(1-&gt;3)-beta-D-GlcNAc-(1-&gt;4)-(O-6-P-alpha-D-Man)]-Thr-[protein] + UDP + H(+)</text>
        <dbReference type="Rhea" id="RHEA:46860"/>
        <dbReference type="Rhea" id="RHEA-COMP:15023"/>
        <dbReference type="Rhea" id="RHEA-COMP:17482"/>
        <dbReference type="ChEBI" id="CHEBI:15378"/>
        <dbReference type="ChEBI" id="CHEBI:58052"/>
        <dbReference type="ChEBI" id="CHEBI:58223"/>
        <dbReference type="ChEBI" id="CHEBI:142405"/>
        <dbReference type="ChEBI" id="CHEBI:177336"/>
    </reaction>
</comment>
<accession>A0A7R9A3D2</accession>
<dbReference type="OrthoDB" id="6479716at2759"/>
<feature type="transmembrane region" description="Helical" evidence="22">
    <location>
        <begin position="12"/>
        <end position="33"/>
    </location>
</feature>
<evidence type="ECO:0000256" key="3">
    <source>
        <dbReference type="ARBA" id="ARBA00004922"/>
    </source>
</evidence>
<name>A0A7R9A3D2_9CRUS</name>
<evidence type="ECO:0000256" key="14">
    <source>
        <dbReference type="ARBA" id="ARBA00023180"/>
    </source>
</evidence>
<gene>
    <name evidence="23" type="ORF">DSTB1V02_LOCUS4585</name>
</gene>
<keyword evidence="7" id="KW-0808">Transferase</keyword>
<keyword evidence="10" id="KW-0735">Signal-anchor</keyword>
<dbReference type="GO" id="GO:0035269">
    <property type="term" value="P:protein O-linked glycosylation via mannose"/>
    <property type="evidence" value="ECO:0007669"/>
    <property type="project" value="TreeGrafter"/>
</dbReference>